<evidence type="ECO:0000313" key="4">
    <source>
        <dbReference type="EMBL" id="MDK9500501.1"/>
    </source>
</evidence>
<dbReference type="Gene3D" id="3.60.40.10">
    <property type="entry name" value="PPM-type phosphatase domain"/>
    <property type="match status" value="1"/>
</dbReference>
<keyword evidence="1" id="KW-0378">Hydrolase</keyword>
<keyword evidence="2" id="KW-0812">Transmembrane</keyword>
<dbReference type="InterPro" id="IPR052016">
    <property type="entry name" value="Bact_Sigma-Reg"/>
</dbReference>
<dbReference type="Pfam" id="PF07228">
    <property type="entry name" value="SpoIIE"/>
    <property type="match status" value="1"/>
</dbReference>
<keyword evidence="2" id="KW-0472">Membrane</keyword>
<sequence length="363" mass="39094">MIESGRPRLRRRPGPGRLVRLSPVILTVVIASLAYTTPPELAFSRLLPAAPALAAAMWPVLPTVLLGTVCLLLMIGLSLVFPDLGTWWTAAGIIAVTVAAAYGSHLRLQRERTLFQVRLVADAAQQVVLSPMPRRFGDVAIESLYLAAAAEARIGGDFYEVADTPYGVRLLIGDVRGKGLPAVGSAAAIVNAFREAAYDETDMVAVARRMDASSTRYNAAFPADGATERFATALLVQIPHGGGHIDILNCGHPPPLLLNRGEVRVLEPASPSPLLSLAELIGDHYSVDSFEFAAGDLLLLYTDGIAEARARDGEFFPLTAWMRRQPPTPPRELLTALHRDLVHHSRGRLDDDVAALAVRLCEP</sequence>
<dbReference type="InterPro" id="IPR001932">
    <property type="entry name" value="PPM-type_phosphatase-like_dom"/>
</dbReference>
<feature type="transmembrane region" description="Helical" evidence="2">
    <location>
        <begin position="56"/>
        <end position="80"/>
    </location>
</feature>
<dbReference type="SMART" id="SM00331">
    <property type="entry name" value="PP2C_SIG"/>
    <property type="match status" value="1"/>
</dbReference>
<dbReference type="PANTHER" id="PTHR43156">
    <property type="entry name" value="STAGE II SPORULATION PROTEIN E-RELATED"/>
    <property type="match status" value="1"/>
</dbReference>
<dbReference type="EMBL" id="JASITI010000064">
    <property type="protein sequence ID" value="MDK9500501.1"/>
    <property type="molecule type" value="Genomic_DNA"/>
</dbReference>
<dbReference type="InterPro" id="IPR036457">
    <property type="entry name" value="PPM-type-like_dom_sf"/>
</dbReference>
<dbReference type="SUPFAM" id="SSF81606">
    <property type="entry name" value="PP2C-like"/>
    <property type="match status" value="1"/>
</dbReference>
<organism evidence="4 5">
    <name type="scientific">Streptomyces katrae</name>
    <dbReference type="NCBI Taxonomy" id="68223"/>
    <lineage>
        <taxon>Bacteria</taxon>
        <taxon>Bacillati</taxon>
        <taxon>Actinomycetota</taxon>
        <taxon>Actinomycetes</taxon>
        <taxon>Kitasatosporales</taxon>
        <taxon>Streptomycetaceae</taxon>
        <taxon>Streptomyces</taxon>
    </lineage>
</organism>
<evidence type="ECO:0000256" key="2">
    <source>
        <dbReference type="SAM" id="Phobius"/>
    </source>
</evidence>
<keyword evidence="2" id="KW-1133">Transmembrane helix</keyword>
<protein>
    <submittedName>
        <fullName evidence="4">PP2C family protein-serine/threonine phosphatase</fullName>
    </submittedName>
</protein>
<feature type="domain" description="PPM-type phosphatase" evidence="3">
    <location>
        <begin position="139"/>
        <end position="360"/>
    </location>
</feature>
<gene>
    <name evidence="4" type="ORF">QEZ40_006324</name>
</gene>
<comment type="caution">
    <text evidence="4">The sequence shown here is derived from an EMBL/GenBank/DDBJ whole genome shotgun (WGS) entry which is preliminary data.</text>
</comment>
<feature type="transmembrane region" description="Helical" evidence="2">
    <location>
        <begin position="87"/>
        <end position="106"/>
    </location>
</feature>
<accession>A0ABT7H3L7</accession>
<feature type="transmembrane region" description="Helical" evidence="2">
    <location>
        <begin position="18"/>
        <end position="36"/>
    </location>
</feature>
<name>A0ABT7H3L7_9ACTN</name>
<evidence type="ECO:0000313" key="5">
    <source>
        <dbReference type="Proteomes" id="UP001223390"/>
    </source>
</evidence>
<dbReference type="PANTHER" id="PTHR43156:SF2">
    <property type="entry name" value="STAGE II SPORULATION PROTEIN E"/>
    <property type="match status" value="1"/>
</dbReference>
<dbReference type="Proteomes" id="UP001223390">
    <property type="component" value="Unassembled WGS sequence"/>
</dbReference>
<dbReference type="RefSeq" id="WP_285346117.1">
    <property type="nucleotide sequence ID" value="NZ_JASITI010000064.1"/>
</dbReference>
<evidence type="ECO:0000256" key="1">
    <source>
        <dbReference type="ARBA" id="ARBA00022801"/>
    </source>
</evidence>
<reference evidence="4 5" key="1">
    <citation type="submission" date="2023-05" db="EMBL/GenBank/DDBJ databases">
        <title>Sequencing and Assembly of Streptomyces sp. NP73.</title>
        <authorList>
            <person name="Konwar A.N."/>
            <person name="Saikia K."/>
            <person name="Thakur D."/>
        </authorList>
    </citation>
    <scope>NUCLEOTIDE SEQUENCE [LARGE SCALE GENOMIC DNA]</scope>
    <source>
        <strain evidence="4 5">NP73</strain>
    </source>
</reference>
<evidence type="ECO:0000259" key="3">
    <source>
        <dbReference type="SMART" id="SM00331"/>
    </source>
</evidence>
<keyword evidence="5" id="KW-1185">Reference proteome</keyword>
<proteinExistence type="predicted"/>